<dbReference type="GO" id="GO:0008270">
    <property type="term" value="F:zinc ion binding"/>
    <property type="evidence" value="ECO:0007669"/>
    <property type="project" value="UniProtKB-KW"/>
</dbReference>
<dbReference type="PANTHER" id="PTHR46288">
    <property type="entry name" value="PHORBOL-ESTER/DAG-TYPE DOMAIN-CONTAINING PROTEIN"/>
    <property type="match status" value="1"/>
</dbReference>
<dbReference type="SUPFAM" id="SSF57903">
    <property type="entry name" value="FYVE/PHD zinc finger"/>
    <property type="match status" value="1"/>
</dbReference>
<dbReference type="AlphaFoldDB" id="A0A9N7RJ94"/>
<dbReference type="Proteomes" id="UP001153555">
    <property type="component" value="Unassembled WGS sequence"/>
</dbReference>
<comment type="caution">
    <text evidence="7">The sequence shown here is derived from an EMBL/GenBank/DDBJ whole genome shotgun (WGS) entry which is preliminary data.</text>
</comment>
<evidence type="ECO:0000256" key="3">
    <source>
        <dbReference type="ARBA" id="ARBA00022771"/>
    </source>
</evidence>
<dbReference type="Gene3D" id="3.30.40.10">
    <property type="entry name" value="Zinc/RING finger domain, C3HC4 (zinc finger)"/>
    <property type="match status" value="1"/>
</dbReference>
<keyword evidence="3" id="KW-0863">Zinc-finger</keyword>
<evidence type="ECO:0000256" key="1">
    <source>
        <dbReference type="ARBA" id="ARBA00022723"/>
    </source>
</evidence>
<dbReference type="PROSITE" id="PS01359">
    <property type="entry name" value="ZF_PHD_1"/>
    <property type="match status" value="1"/>
</dbReference>
<proteinExistence type="predicted"/>
<gene>
    <name evidence="7" type="ORF">SHERM_27095</name>
</gene>
<evidence type="ECO:0000313" key="7">
    <source>
        <dbReference type="EMBL" id="CAA0831783.1"/>
    </source>
</evidence>
<evidence type="ECO:0000256" key="2">
    <source>
        <dbReference type="ARBA" id="ARBA00022737"/>
    </source>
</evidence>
<evidence type="ECO:0000256" key="4">
    <source>
        <dbReference type="ARBA" id="ARBA00022833"/>
    </source>
</evidence>
<protein>
    <submittedName>
        <fullName evidence="7">Cysteine/Histidine-rich C1 domain family protein</fullName>
    </submittedName>
</protein>
<reference evidence="7" key="1">
    <citation type="submission" date="2019-12" db="EMBL/GenBank/DDBJ databases">
        <authorList>
            <person name="Scholes J."/>
        </authorList>
    </citation>
    <scope>NUCLEOTIDE SEQUENCE</scope>
</reference>
<sequence>MGLVRKNQNPPPSASPNVSLPGPHVLQPILHYDPNNSVCSICQLQSSGVMLTCKTCNLSLLHQPCAEFHQACARLPRSLPHPSHAGSCALPLSLAHCAYPGGKFICDGCRQPGERWGYHCAKCNYDLHERCAVRPQRIRHRAHASCELALIFKGPFPNSLGFVCNVCRQPGQNDQWRYRCHKPQAAKEPVRFVGRINRPTDGSKFVTNCLETLSIFRKRKIATLDREKIILQAELSSLRGMAIGASERGPDIAGRSAANNNGHGLLRKSGNKEWPDQLIPGIPSGELGIGTFCTCRCSDLARWAWG</sequence>
<feature type="region of interest" description="Disordered" evidence="5">
    <location>
        <begin position="1"/>
        <end position="20"/>
    </location>
</feature>
<dbReference type="InterPro" id="IPR004146">
    <property type="entry name" value="DC1"/>
</dbReference>
<dbReference type="InterPro" id="IPR046349">
    <property type="entry name" value="C1-like_sf"/>
</dbReference>
<dbReference type="InterPro" id="IPR013083">
    <property type="entry name" value="Znf_RING/FYVE/PHD"/>
</dbReference>
<dbReference type="Pfam" id="PF03107">
    <property type="entry name" value="C1_2"/>
    <property type="match status" value="1"/>
</dbReference>
<evidence type="ECO:0000313" key="8">
    <source>
        <dbReference type="Proteomes" id="UP001153555"/>
    </source>
</evidence>
<dbReference type="InterPro" id="IPR011011">
    <property type="entry name" value="Znf_FYVE_PHD"/>
</dbReference>
<keyword evidence="2" id="KW-0677">Repeat</keyword>
<name>A0A9N7RJ94_STRHE</name>
<organism evidence="7 8">
    <name type="scientific">Striga hermonthica</name>
    <name type="common">Purple witchweed</name>
    <name type="synonym">Buchnera hermonthica</name>
    <dbReference type="NCBI Taxonomy" id="68872"/>
    <lineage>
        <taxon>Eukaryota</taxon>
        <taxon>Viridiplantae</taxon>
        <taxon>Streptophyta</taxon>
        <taxon>Embryophyta</taxon>
        <taxon>Tracheophyta</taxon>
        <taxon>Spermatophyta</taxon>
        <taxon>Magnoliopsida</taxon>
        <taxon>eudicotyledons</taxon>
        <taxon>Gunneridae</taxon>
        <taxon>Pentapetalae</taxon>
        <taxon>asterids</taxon>
        <taxon>lamiids</taxon>
        <taxon>Lamiales</taxon>
        <taxon>Orobanchaceae</taxon>
        <taxon>Buchnereae</taxon>
        <taxon>Striga</taxon>
    </lineage>
</organism>
<accession>A0A9N7RJ94</accession>
<dbReference type="OrthoDB" id="1877533at2759"/>
<keyword evidence="8" id="KW-1185">Reference proteome</keyword>
<dbReference type="SUPFAM" id="SSF57889">
    <property type="entry name" value="Cysteine-rich domain"/>
    <property type="match status" value="1"/>
</dbReference>
<feature type="region of interest" description="Disordered" evidence="5">
    <location>
        <begin position="249"/>
        <end position="271"/>
    </location>
</feature>
<evidence type="ECO:0000256" key="5">
    <source>
        <dbReference type="SAM" id="MobiDB-lite"/>
    </source>
</evidence>
<keyword evidence="4" id="KW-0862">Zinc</keyword>
<dbReference type="InterPro" id="IPR019786">
    <property type="entry name" value="Zinc_finger_PHD-type_CS"/>
</dbReference>
<evidence type="ECO:0000259" key="6">
    <source>
        <dbReference type="Pfam" id="PF03107"/>
    </source>
</evidence>
<dbReference type="EMBL" id="CACSLK010027833">
    <property type="protein sequence ID" value="CAA0831783.1"/>
    <property type="molecule type" value="Genomic_DNA"/>
</dbReference>
<keyword evidence="1" id="KW-0479">Metal-binding</keyword>
<feature type="domain" description="DC1" evidence="6">
    <location>
        <begin position="92"/>
        <end position="132"/>
    </location>
</feature>
<dbReference type="PANTHER" id="PTHR46288:SF80">
    <property type="entry name" value="CYSTEINE_HISTIDINE-RICH C1 DOMAIN FAMILY PROTEIN"/>
    <property type="match status" value="1"/>
</dbReference>